<protein>
    <submittedName>
        <fullName evidence="1">(northern house mosquito) hypothetical protein</fullName>
    </submittedName>
</protein>
<dbReference type="EMBL" id="HBUE01111717">
    <property type="protein sequence ID" value="CAG6489128.1"/>
    <property type="molecule type" value="Transcribed_RNA"/>
</dbReference>
<proteinExistence type="predicted"/>
<reference evidence="1" key="1">
    <citation type="submission" date="2021-05" db="EMBL/GenBank/DDBJ databases">
        <authorList>
            <person name="Alioto T."/>
            <person name="Alioto T."/>
            <person name="Gomez Garrido J."/>
        </authorList>
    </citation>
    <scope>NUCLEOTIDE SEQUENCE</scope>
</reference>
<dbReference type="AlphaFoldDB" id="A0A8D8C7Q7"/>
<sequence>MKRGPLTTPIAGRRIRLTKVRKGNLQQRRLEAINNPHQSVTSSGRCRMRFHQGRQLEHCRPFMDSPNLEVSRKRTSRSCTFRARAPRGKGSWYTALQLQFNVSRKHTRKESGQGSILVTFTVIHA</sequence>
<name>A0A8D8C7Q7_CULPI</name>
<accession>A0A8D8C7Q7</accession>
<organism evidence="1">
    <name type="scientific">Culex pipiens</name>
    <name type="common">House mosquito</name>
    <dbReference type="NCBI Taxonomy" id="7175"/>
    <lineage>
        <taxon>Eukaryota</taxon>
        <taxon>Metazoa</taxon>
        <taxon>Ecdysozoa</taxon>
        <taxon>Arthropoda</taxon>
        <taxon>Hexapoda</taxon>
        <taxon>Insecta</taxon>
        <taxon>Pterygota</taxon>
        <taxon>Neoptera</taxon>
        <taxon>Endopterygota</taxon>
        <taxon>Diptera</taxon>
        <taxon>Nematocera</taxon>
        <taxon>Culicoidea</taxon>
        <taxon>Culicidae</taxon>
        <taxon>Culicinae</taxon>
        <taxon>Culicini</taxon>
        <taxon>Culex</taxon>
        <taxon>Culex</taxon>
    </lineage>
</organism>
<evidence type="ECO:0000313" key="1">
    <source>
        <dbReference type="EMBL" id="CAG6489128.1"/>
    </source>
</evidence>